<feature type="domain" description="N-acetyltransferase" evidence="1">
    <location>
        <begin position="1"/>
        <end position="159"/>
    </location>
</feature>
<dbReference type="Gene3D" id="3.40.630.30">
    <property type="match status" value="1"/>
</dbReference>
<dbReference type="Pfam" id="PF00583">
    <property type="entry name" value="Acetyltransf_1"/>
    <property type="match status" value="1"/>
</dbReference>
<dbReference type="Proteomes" id="UP000501726">
    <property type="component" value="Chromosome"/>
</dbReference>
<reference evidence="3" key="1">
    <citation type="submission" date="2019-11" db="EMBL/GenBank/DDBJ databases">
        <title>Isolation and characterization of two novel species in the genus Thiomicrorhabdus.</title>
        <authorList>
            <person name="Mochizuki J."/>
            <person name="Kojima H."/>
            <person name="Fukui M."/>
        </authorList>
    </citation>
    <scope>NUCLEOTIDE SEQUENCE [LARGE SCALE GENOMIC DNA]</scope>
    <source>
        <strain evidence="3">aks77</strain>
    </source>
</reference>
<dbReference type="KEGG" id="tse:THMIRHAS_00290"/>
<organism evidence="2 3">
    <name type="scientific">Thiosulfatimonas sediminis</name>
    <dbReference type="NCBI Taxonomy" id="2675054"/>
    <lineage>
        <taxon>Bacteria</taxon>
        <taxon>Pseudomonadati</taxon>
        <taxon>Pseudomonadota</taxon>
        <taxon>Gammaproteobacteria</taxon>
        <taxon>Thiotrichales</taxon>
        <taxon>Piscirickettsiaceae</taxon>
        <taxon>Thiosulfatimonas</taxon>
    </lineage>
</organism>
<evidence type="ECO:0000259" key="1">
    <source>
        <dbReference type="PROSITE" id="PS51186"/>
    </source>
</evidence>
<dbReference type="InterPro" id="IPR016181">
    <property type="entry name" value="Acyl_CoA_acyltransferase"/>
</dbReference>
<evidence type="ECO:0000313" key="2">
    <source>
        <dbReference type="EMBL" id="BBP44656.1"/>
    </source>
</evidence>
<dbReference type="InterPro" id="IPR000182">
    <property type="entry name" value="GNAT_dom"/>
</dbReference>
<dbReference type="CDD" id="cd04301">
    <property type="entry name" value="NAT_SF"/>
    <property type="match status" value="1"/>
</dbReference>
<proteinExistence type="predicted"/>
<dbReference type="AlphaFoldDB" id="A0A6F8PRE7"/>
<dbReference type="PROSITE" id="PS51186">
    <property type="entry name" value="GNAT"/>
    <property type="match status" value="1"/>
</dbReference>
<keyword evidence="3" id="KW-1185">Reference proteome</keyword>
<gene>
    <name evidence="2" type="ORF">THMIRHAS_00290</name>
</gene>
<dbReference type="SUPFAM" id="SSF55729">
    <property type="entry name" value="Acyl-CoA N-acyltransferases (Nat)"/>
    <property type="match status" value="1"/>
</dbReference>
<dbReference type="RefSeq" id="WP_173269127.1">
    <property type="nucleotide sequence ID" value="NZ_AP021889.1"/>
</dbReference>
<evidence type="ECO:0000313" key="3">
    <source>
        <dbReference type="Proteomes" id="UP000501726"/>
    </source>
</evidence>
<name>A0A6F8PRE7_9GAMM</name>
<dbReference type="GO" id="GO:0016747">
    <property type="term" value="F:acyltransferase activity, transferring groups other than amino-acyl groups"/>
    <property type="evidence" value="ECO:0007669"/>
    <property type="project" value="InterPro"/>
</dbReference>
<dbReference type="EMBL" id="AP021889">
    <property type="protein sequence ID" value="BBP44656.1"/>
    <property type="molecule type" value="Genomic_DNA"/>
</dbReference>
<protein>
    <recommendedName>
        <fullName evidence="1">N-acetyltransferase domain-containing protein</fullName>
    </recommendedName>
</protein>
<accession>A0A6F8PRE7</accession>
<sequence>MEMTDPHDGLNELQKALDNKLVQMTQCELHPEINFLFDRPNEEYRFSYARIEGGKIIAFCVLVLAEPLEGRTCLGVGYAVPVEYRNQGFATDILTKAIDEFSLHTFNSNDIDSFYLEAIVSRTNIPSQKVVSKVFNSDPRECTDSFSGEPAYSYTKLINKI</sequence>